<dbReference type="InterPro" id="IPR051943">
    <property type="entry name" value="TRAFAC_Dynamin-like_GTPase"/>
</dbReference>
<dbReference type="PANTHER" id="PTHR43681:SF1">
    <property type="entry name" value="SARCALUMENIN"/>
    <property type="match status" value="1"/>
</dbReference>
<sequence length="560" mass="61131">MLRLARSPLSRRAVATFRSPSSFVPFVASTCRRSLSSSGGTWNWNKFAHGNGTDGDGSADKKNESQEAQVLKNCGELYMSLMPLNEKLRGPLEQQQLTADGGVEGTLIGNNTLLPFVFLVGNHSSGKSSFINYVMGRNVQTAGVAPTDDCFTIITAGPEDQDQDGPAFIYGNPAFGFNSLSQFGPTLIHHTQLKVRKDIRTTEFMMVDSPGMIDSPASMGGMLQQGNPKDSSASLMDRGYDFPGVVRWFAERADIVLLFFDPDKPGTTGETLSILLHSLGGMDHKLMIVLNKADQFEKIHDFALEDAMEKLNNTTTTSNGEEDMEGDQSAQTATAPASAVQGGLSDLYATKDEVVAEVMKAPKRRVDNVITHLYDSVCVLRMHTRVCQDLRQRYNRHYWDCKYQELGLTAGSAGLTGAIWYAGNAGPLAAAASSGAWSMEAVLGSVVAASILGIGGLTWYNGAKLRAHEKELMSVEGLSTSFQNCHRREIREGDEYVASLWQRIREPLQSSLEQMGGLSRMPSSPSINYDNEVKRLSEILERDIPSLRRIVSPTTSASSR</sequence>
<dbReference type="OrthoDB" id="1716625at2759"/>
<dbReference type="AlphaFoldDB" id="A0A9N8H5B1"/>
<organism evidence="3 4">
    <name type="scientific">Seminavis robusta</name>
    <dbReference type="NCBI Taxonomy" id="568900"/>
    <lineage>
        <taxon>Eukaryota</taxon>
        <taxon>Sar</taxon>
        <taxon>Stramenopiles</taxon>
        <taxon>Ochrophyta</taxon>
        <taxon>Bacillariophyta</taxon>
        <taxon>Bacillariophyceae</taxon>
        <taxon>Bacillariophycidae</taxon>
        <taxon>Naviculales</taxon>
        <taxon>Naviculaceae</taxon>
        <taxon>Seminavis</taxon>
    </lineage>
</organism>
<reference evidence="3" key="1">
    <citation type="submission" date="2020-06" db="EMBL/GenBank/DDBJ databases">
        <authorList>
            <consortium name="Plant Systems Biology data submission"/>
        </authorList>
    </citation>
    <scope>NUCLEOTIDE SEQUENCE</scope>
    <source>
        <strain evidence="3">D6</strain>
    </source>
</reference>
<evidence type="ECO:0000256" key="1">
    <source>
        <dbReference type="SAM" id="MobiDB-lite"/>
    </source>
</evidence>
<dbReference type="PANTHER" id="PTHR43681">
    <property type="entry name" value="TRANSMEMBRANE GTPASE FZO"/>
    <property type="match status" value="1"/>
</dbReference>
<proteinExistence type="predicted"/>
<dbReference type="EMBL" id="CAICTM010000069">
    <property type="protein sequence ID" value="CAB9499840.1"/>
    <property type="molecule type" value="Genomic_DNA"/>
</dbReference>
<feature type="domain" description="Dynamin N-terminal" evidence="2">
    <location>
        <begin position="117"/>
        <end position="292"/>
    </location>
</feature>
<dbReference type="SUPFAM" id="SSF52540">
    <property type="entry name" value="P-loop containing nucleoside triphosphate hydrolases"/>
    <property type="match status" value="1"/>
</dbReference>
<evidence type="ECO:0000313" key="4">
    <source>
        <dbReference type="Proteomes" id="UP001153069"/>
    </source>
</evidence>
<evidence type="ECO:0000259" key="2">
    <source>
        <dbReference type="Pfam" id="PF00350"/>
    </source>
</evidence>
<dbReference type="InterPro" id="IPR027417">
    <property type="entry name" value="P-loop_NTPase"/>
</dbReference>
<comment type="caution">
    <text evidence="3">The sequence shown here is derived from an EMBL/GenBank/DDBJ whole genome shotgun (WGS) entry which is preliminary data.</text>
</comment>
<keyword evidence="4" id="KW-1185">Reference proteome</keyword>
<dbReference type="InterPro" id="IPR045063">
    <property type="entry name" value="Dynamin_N"/>
</dbReference>
<name>A0A9N8H5B1_9STRA</name>
<dbReference type="Pfam" id="PF00350">
    <property type="entry name" value="Dynamin_N"/>
    <property type="match status" value="1"/>
</dbReference>
<accession>A0A9N8H5B1</accession>
<dbReference type="Proteomes" id="UP001153069">
    <property type="component" value="Unassembled WGS sequence"/>
</dbReference>
<evidence type="ECO:0000313" key="3">
    <source>
        <dbReference type="EMBL" id="CAB9499840.1"/>
    </source>
</evidence>
<dbReference type="Gene3D" id="3.40.50.300">
    <property type="entry name" value="P-loop containing nucleotide triphosphate hydrolases"/>
    <property type="match status" value="1"/>
</dbReference>
<protein>
    <submittedName>
        <fullName evidence="3">EH domain-containing protein 2</fullName>
    </submittedName>
</protein>
<feature type="region of interest" description="Disordered" evidence="1">
    <location>
        <begin position="314"/>
        <end position="337"/>
    </location>
</feature>
<feature type="compositionally biased region" description="Low complexity" evidence="1">
    <location>
        <begin position="328"/>
        <end position="337"/>
    </location>
</feature>
<gene>
    <name evidence="3" type="ORF">SEMRO_70_G038840.1</name>
</gene>